<comment type="caution">
    <text evidence="12">The sequence shown here is derived from an EMBL/GenBank/DDBJ whole genome shotgun (WGS) entry which is preliminary data.</text>
</comment>
<accession>A0AAW0J4N1</accession>
<dbReference type="InterPro" id="IPR003599">
    <property type="entry name" value="Ig_sub"/>
</dbReference>
<sequence>MISLVIDSVCVSKHRQRYLFLGRLRQTLHKGKVQTLKLLTYLVFNIDTDSDTRETADISQVKESRSSWVDGRRYTEPVYLQREPERGLPRLALTAQSGHPCPRTLIQFDQMPYEASLKKAIVSTNKADLFFPVLLSHRNSDNEQLILGRYDEDVILPCLFTSGSQVVIHWKNQDNYVHSYYSGEDQLENQDFRYANRTSLVPSEISNGNASLTVRRLSLQDEGIYICYVGTTSTRTRNTVVLKVGAFHTPLIRYEKRDTESLLVCSIPSVYPYPHITWKMDNKNVSYNILQETGAPGPFNISSTLNITGSNSSFECTIENSLLNQTWRGEWTLAGSHRKNESDSISLWCITSHIFSLLNQDFQVSWSKVVNGAPSILDWHPNSSQDTTTNDPQFSGNKELRYFSLMLKDLHASDSGEYLCNVSSTDYTLLTVHRLHVAQDDAFEVFYFLINTMPPAAWERGFDVSNNTRLKSQNRYPHILPLCCQGNY</sequence>
<evidence type="ECO:0000256" key="5">
    <source>
        <dbReference type="ARBA" id="ARBA00022989"/>
    </source>
</evidence>
<keyword evidence="5" id="KW-1133">Transmembrane helix</keyword>
<keyword evidence="4" id="KW-0732">Signal</keyword>
<dbReference type="InterPro" id="IPR036179">
    <property type="entry name" value="Ig-like_dom_sf"/>
</dbReference>
<keyword evidence="7" id="KW-1015">Disulfide bond</keyword>
<proteinExistence type="predicted"/>
<organism evidence="12 13">
    <name type="scientific">Myodes glareolus</name>
    <name type="common">Bank vole</name>
    <name type="synonym">Clethrionomys glareolus</name>
    <dbReference type="NCBI Taxonomy" id="447135"/>
    <lineage>
        <taxon>Eukaryota</taxon>
        <taxon>Metazoa</taxon>
        <taxon>Chordata</taxon>
        <taxon>Craniata</taxon>
        <taxon>Vertebrata</taxon>
        <taxon>Euteleostomi</taxon>
        <taxon>Mammalia</taxon>
        <taxon>Eutheria</taxon>
        <taxon>Euarchontoglires</taxon>
        <taxon>Glires</taxon>
        <taxon>Rodentia</taxon>
        <taxon>Myomorpha</taxon>
        <taxon>Muroidea</taxon>
        <taxon>Cricetidae</taxon>
        <taxon>Arvicolinae</taxon>
        <taxon>Myodes</taxon>
    </lineage>
</organism>
<dbReference type="PANTHER" id="PTHR25466:SF14">
    <property type="entry name" value="BUTYROPHILIN SUBFAMILY 2 MEMBER A2-LIKE-RELATED"/>
    <property type="match status" value="1"/>
</dbReference>
<dbReference type="GO" id="GO:0042130">
    <property type="term" value="P:negative regulation of T cell proliferation"/>
    <property type="evidence" value="ECO:0007669"/>
    <property type="project" value="TreeGrafter"/>
</dbReference>
<evidence type="ECO:0000256" key="4">
    <source>
        <dbReference type="ARBA" id="ARBA00022729"/>
    </source>
</evidence>
<dbReference type="Gene3D" id="2.60.40.10">
    <property type="entry name" value="Immunoglobulins"/>
    <property type="match status" value="3"/>
</dbReference>
<dbReference type="GO" id="GO:0042102">
    <property type="term" value="P:positive regulation of T cell proliferation"/>
    <property type="evidence" value="ECO:0007669"/>
    <property type="project" value="TreeGrafter"/>
</dbReference>
<dbReference type="EMBL" id="JBBHLL010000066">
    <property type="protein sequence ID" value="KAK7821271.1"/>
    <property type="molecule type" value="Genomic_DNA"/>
</dbReference>
<evidence type="ECO:0000313" key="12">
    <source>
        <dbReference type="EMBL" id="KAK7821271.1"/>
    </source>
</evidence>
<keyword evidence="9" id="KW-0325">Glycoprotein</keyword>
<feature type="non-terminal residue" evidence="12">
    <location>
        <position position="488"/>
    </location>
</feature>
<keyword evidence="6" id="KW-0472">Membrane</keyword>
<protein>
    <recommendedName>
        <fullName evidence="11">Ig-like domain-containing protein</fullName>
    </recommendedName>
</protein>
<feature type="domain" description="Ig-like" evidence="11">
    <location>
        <begin position="263"/>
        <end position="321"/>
    </location>
</feature>
<evidence type="ECO:0000256" key="2">
    <source>
        <dbReference type="ARBA" id="ARBA00022475"/>
    </source>
</evidence>
<evidence type="ECO:0000256" key="10">
    <source>
        <dbReference type="ARBA" id="ARBA00023319"/>
    </source>
</evidence>
<dbReference type="InterPro" id="IPR013783">
    <property type="entry name" value="Ig-like_fold"/>
</dbReference>
<dbReference type="GO" id="GO:0009897">
    <property type="term" value="C:external side of plasma membrane"/>
    <property type="evidence" value="ECO:0007669"/>
    <property type="project" value="TreeGrafter"/>
</dbReference>
<evidence type="ECO:0000256" key="6">
    <source>
        <dbReference type="ARBA" id="ARBA00023136"/>
    </source>
</evidence>
<evidence type="ECO:0000256" key="9">
    <source>
        <dbReference type="ARBA" id="ARBA00023180"/>
    </source>
</evidence>
<dbReference type="GO" id="GO:0006955">
    <property type="term" value="P:immune response"/>
    <property type="evidence" value="ECO:0007669"/>
    <property type="project" value="TreeGrafter"/>
</dbReference>
<dbReference type="Proteomes" id="UP001488838">
    <property type="component" value="Unassembled WGS sequence"/>
</dbReference>
<keyword evidence="2" id="KW-1003">Cell membrane</keyword>
<evidence type="ECO:0000256" key="3">
    <source>
        <dbReference type="ARBA" id="ARBA00022692"/>
    </source>
</evidence>
<evidence type="ECO:0000256" key="1">
    <source>
        <dbReference type="ARBA" id="ARBA00004251"/>
    </source>
</evidence>
<dbReference type="SUPFAM" id="SSF48726">
    <property type="entry name" value="Immunoglobulin"/>
    <property type="match status" value="3"/>
</dbReference>
<feature type="domain" description="Ig-like" evidence="11">
    <location>
        <begin position="132"/>
        <end position="243"/>
    </location>
</feature>
<evidence type="ECO:0000259" key="11">
    <source>
        <dbReference type="PROSITE" id="PS50835"/>
    </source>
</evidence>
<keyword evidence="13" id="KW-1185">Reference proteome</keyword>
<gene>
    <name evidence="12" type="ORF">U0070_000217</name>
</gene>
<evidence type="ECO:0000256" key="8">
    <source>
        <dbReference type="ARBA" id="ARBA00023170"/>
    </source>
</evidence>
<keyword evidence="8" id="KW-0675">Receptor</keyword>
<evidence type="ECO:0000256" key="7">
    <source>
        <dbReference type="ARBA" id="ARBA00023157"/>
    </source>
</evidence>
<dbReference type="InterPro" id="IPR007110">
    <property type="entry name" value="Ig-like_dom"/>
</dbReference>
<dbReference type="GO" id="GO:0007166">
    <property type="term" value="P:cell surface receptor signaling pathway"/>
    <property type="evidence" value="ECO:0007669"/>
    <property type="project" value="TreeGrafter"/>
</dbReference>
<keyword evidence="3" id="KW-0812">Transmembrane</keyword>
<evidence type="ECO:0000313" key="13">
    <source>
        <dbReference type="Proteomes" id="UP001488838"/>
    </source>
</evidence>
<dbReference type="SMART" id="SM00409">
    <property type="entry name" value="IG"/>
    <property type="match status" value="2"/>
</dbReference>
<name>A0AAW0J4N1_MYOGA</name>
<dbReference type="GO" id="GO:0071222">
    <property type="term" value="P:cellular response to lipopolysaccharide"/>
    <property type="evidence" value="ECO:0007669"/>
    <property type="project" value="TreeGrafter"/>
</dbReference>
<dbReference type="FunFam" id="2.60.40.10:FF:000142">
    <property type="entry name" value="V-set domain-containing T-cell activation inhibitor 1"/>
    <property type="match status" value="1"/>
</dbReference>
<dbReference type="InterPro" id="IPR051713">
    <property type="entry name" value="T-cell_Activation_Regulation"/>
</dbReference>
<keyword evidence="10" id="KW-0393">Immunoglobulin domain</keyword>
<dbReference type="AlphaFoldDB" id="A0AAW0J4N1"/>
<dbReference type="PROSITE" id="PS50835">
    <property type="entry name" value="IG_LIKE"/>
    <property type="match status" value="3"/>
</dbReference>
<comment type="subcellular location">
    <subcellularLocation>
        <location evidence="1">Cell membrane</location>
        <topology evidence="1">Single-pass type I membrane protein</topology>
    </subcellularLocation>
</comment>
<dbReference type="GO" id="GO:0031295">
    <property type="term" value="P:T cell costimulation"/>
    <property type="evidence" value="ECO:0007669"/>
    <property type="project" value="TreeGrafter"/>
</dbReference>
<feature type="domain" description="Ig-like" evidence="11">
    <location>
        <begin position="341"/>
        <end position="431"/>
    </location>
</feature>
<reference evidence="12 13" key="1">
    <citation type="journal article" date="2023" name="bioRxiv">
        <title>Conserved and derived expression patterns and positive selection on dental genes reveal complex evolutionary context of ever-growing rodent molars.</title>
        <authorList>
            <person name="Calamari Z.T."/>
            <person name="Song A."/>
            <person name="Cohen E."/>
            <person name="Akter M."/>
            <person name="Roy R.D."/>
            <person name="Hallikas O."/>
            <person name="Christensen M.M."/>
            <person name="Li P."/>
            <person name="Marangoni P."/>
            <person name="Jernvall J."/>
            <person name="Klein O.D."/>
        </authorList>
    </citation>
    <scope>NUCLEOTIDE SEQUENCE [LARGE SCALE GENOMIC DNA]</scope>
    <source>
        <strain evidence="12">V071</strain>
    </source>
</reference>
<dbReference type="SMART" id="SM00406">
    <property type="entry name" value="IGv"/>
    <property type="match status" value="2"/>
</dbReference>
<dbReference type="Pfam" id="PF07686">
    <property type="entry name" value="V-set"/>
    <property type="match status" value="2"/>
</dbReference>
<dbReference type="PANTHER" id="PTHR25466">
    <property type="entry name" value="T-LYMPHOCYTE ACTIVATION ANTIGEN"/>
    <property type="match status" value="1"/>
</dbReference>
<dbReference type="InterPro" id="IPR013106">
    <property type="entry name" value="Ig_V-set"/>
</dbReference>